<proteinExistence type="predicted"/>
<evidence type="ECO:0000313" key="2">
    <source>
        <dbReference type="EMBL" id="CAG6634534.1"/>
    </source>
</evidence>
<accession>A0A8D8VUW2</accession>
<keyword evidence="1" id="KW-0812">Transmembrane</keyword>
<organism evidence="2">
    <name type="scientific">Cacopsylla melanoneura</name>
    <dbReference type="NCBI Taxonomy" id="428564"/>
    <lineage>
        <taxon>Eukaryota</taxon>
        <taxon>Metazoa</taxon>
        <taxon>Ecdysozoa</taxon>
        <taxon>Arthropoda</taxon>
        <taxon>Hexapoda</taxon>
        <taxon>Insecta</taxon>
        <taxon>Pterygota</taxon>
        <taxon>Neoptera</taxon>
        <taxon>Paraneoptera</taxon>
        <taxon>Hemiptera</taxon>
        <taxon>Sternorrhyncha</taxon>
        <taxon>Psylloidea</taxon>
        <taxon>Psyllidae</taxon>
        <taxon>Psyllinae</taxon>
        <taxon>Cacopsylla</taxon>
    </lineage>
</organism>
<dbReference type="EMBL" id="HBUF01086766">
    <property type="protein sequence ID" value="CAG6634536.1"/>
    <property type="molecule type" value="Transcribed_RNA"/>
</dbReference>
<feature type="transmembrane region" description="Helical" evidence="1">
    <location>
        <begin position="32"/>
        <end position="53"/>
    </location>
</feature>
<name>A0A8D8VUW2_9HEMI</name>
<keyword evidence="1" id="KW-1133">Transmembrane helix</keyword>
<protein>
    <submittedName>
        <fullName evidence="2">Uncharacterized protein</fullName>
    </submittedName>
</protein>
<sequence length="136" mass="15138">MDLHQALAAQQLLVPLEVDLHQIPYLVVPQQAILHLIVVLLLLVAILLDLMVLQHPTLHLALPPLVLGLLLVVHLPVVLLLNLVILPHLTLQLTLPLLLLDLRLVALHLPMIQQVALHQLEIRGHLILPLKYALPS</sequence>
<dbReference type="EMBL" id="HBUF01086764">
    <property type="protein sequence ID" value="CAG6634532.1"/>
    <property type="molecule type" value="Transcribed_RNA"/>
</dbReference>
<dbReference type="EMBL" id="HBUF01086767">
    <property type="protein sequence ID" value="CAG6634538.1"/>
    <property type="molecule type" value="Transcribed_RNA"/>
</dbReference>
<evidence type="ECO:0000256" key="1">
    <source>
        <dbReference type="SAM" id="Phobius"/>
    </source>
</evidence>
<reference evidence="2" key="1">
    <citation type="submission" date="2021-05" db="EMBL/GenBank/DDBJ databases">
        <authorList>
            <person name="Alioto T."/>
            <person name="Alioto T."/>
            <person name="Gomez Garrido J."/>
        </authorList>
    </citation>
    <scope>NUCLEOTIDE SEQUENCE</scope>
</reference>
<dbReference type="AlphaFoldDB" id="A0A8D8VUW2"/>
<feature type="transmembrane region" description="Helical" evidence="1">
    <location>
        <begin position="65"/>
        <end position="85"/>
    </location>
</feature>
<dbReference type="EMBL" id="HBUF01086765">
    <property type="protein sequence ID" value="CAG6634534.1"/>
    <property type="molecule type" value="Transcribed_RNA"/>
</dbReference>
<keyword evidence="1" id="KW-0472">Membrane</keyword>